<proteinExistence type="predicted"/>
<evidence type="ECO:0000256" key="1">
    <source>
        <dbReference type="SAM" id="MobiDB-lite"/>
    </source>
</evidence>
<accession>A0A8S5Q2U1</accession>
<name>A0A8S5Q2U1_9CAUD</name>
<reference evidence="2" key="1">
    <citation type="journal article" date="2021" name="Proc. Natl. Acad. Sci. U.S.A.">
        <title>A Catalog of Tens of Thousands of Viruses from Human Metagenomes Reveals Hidden Associations with Chronic Diseases.</title>
        <authorList>
            <person name="Tisza M.J."/>
            <person name="Buck C.B."/>
        </authorList>
    </citation>
    <scope>NUCLEOTIDE SEQUENCE</scope>
    <source>
        <strain evidence="2">CtMYT7</strain>
    </source>
</reference>
<dbReference type="EMBL" id="BK015566">
    <property type="protein sequence ID" value="DAE13474.1"/>
    <property type="molecule type" value="Genomic_DNA"/>
</dbReference>
<protein>
    <submittedName>
        <fullName evidence="2">Uncharacterized protein</fullName>
    </submittedName>
</protein>
<evidence type="ECO:0000313" key="2">
    <source>
        <dbReference type="EMBL" id="DAE13474.1"/>
    </source>
</evidence>
<organism evidence="2">
    <name type="scientific">Myoviridae sp. ctMYT7</name>
    <dbReference type="NCBI Taxonomy" id="2825087"/>
    <lineage>
        <taxon>Viruses</taxon>
        <taxon>Duplodnaviria</taxon>
        <taxon>Heunggongvirae</taxon>
        <taxon>Uroviricota</taxon>
        <taxon>Caudoviricetes</taxon>
    </lineage>
</organism>
<feature type="region of interest" description="Disordered" evidence="1">
    <location>
        <begin position="12"/>
        <end position="120"/>
    </location>
</feature>
<feature type="compositionally biased region" description="Polar residues" evidence="1">
    <location>
        <begin position="52"/>
        <end position="68"/>
    </location>
</feature>
<feature type="compositionally biased region" description="Acidic residues" evidence="1">
    <location>
        <begin position="13"/>
        <end position="25"/>
    </location>
</feature>
<sequence>MGWIDELYKLIDDETPAMEASDDITGEVNAQSEKVLGRNNDVGDDNNGEIDLNTNDILGTKSDFPNTENTDDISEDPSISPDNEDENSNDQQSTNIPDEPSDPQTPEDIMNDKDDPFSSSRKKKLWKNFKTFYESLGDSAKLIAQYVPNTSDANTIRALDNIRDNLAEARDMVYDILTKEYPTMSYPELQKRYIALNHIYDLCTQELETYFEKYHNK</sequence>